<sequence length="413" mass="45986">MGVRTMVKDVWQRLAGVEAAAGDAGMGERKTAMLPSILSPYRPAGRPGQNSLPKPTAANLRKFAETPVVRRAINVVKDKIASMDWQVKVRRGYSGVTVEDAEARMKVLRQCLEEPNASDSFRVLWEQVLEDLLVGGFGAVEMEATGDPERPFHLWAVDGATIQIDTKWDGDPNKPRYAQATGRMGQESLVALLDDELMYLRLNPRTYTPFGLGRLEVAFETVNQFLSASRYAGKLASNSVAQYAIWLNDATPEEHDRLIRWWQDEIEGTGRVPFLSCEQKPEVIQFAGGTDADLRLQWQETLIRMIANAFDLPPMMLGVASDVNKSTAGELADEAFQSAVIPVAKLLAEHITRDLFAKKLGWREFEFCFNDLDSRDEMQELQIQTTLLQAGVLTVDEVRAMRGLGPIEAAVTQ</sequence>
<protein>
    <submittedName>
        <fullName evidence="1">HK97 family phage portal protein</fullName>
    </submittedName>
</protein>
<name>A0A7Y9T134_9BACT</name>
<comment type="caution">
    <text evidence="1">The sequence shown here is derived from an EMBL/GenBank/DDBJ whole genome shotgun (WGS) entry which is preliminary data.</text>
</comment>
<dbReference type="EMBL" id="JACCCV010000001">
    <property type="protein sequence ID" value="NYF49993.1"/>
    <property type="molecule type" value="Genomic_DNA"/>
</dbReference>
<dbReference type="InterPro" id="IPR006944">
    <property type="entry name" value="Phage/GTA_portal"/>
</dbReference>
<organism evidence="1 2">
    <name type="scientific">Tunturiibacter lichenicola</name>
    <dbReference type="NCBI Taxonomy" id="2051959"/>
    <lineage>
        <taxon>Bacteria</taxon>
        <taxon>Pseudomonadati</taxon>
        <taxon>Acidobacteriota</taxon>
        <taxon>Terriglobia</taxon>
        <taxon>Terriglobales</taxon>
        <taxon>Acidobacteriaceae</taxon>
        <taxon>Tunturiibacter</taxon>
    </lineage>
</organism>
<accession>A0A7Y9T134</accession>
<evidence type="ECO:0000313" key="1">
    <source>
        <dbReference type="EMBL" id="NYF49993.1"/>
    </source>
</evidence>
<evidence type="ECO:0000313" key="2">
    <source>
        <dbReference type="Proteomes" id="UP000534186"/>
    </source>
</evidence>
<dbReference type="Proteomes" id="UP000534186">
    <property type="component" value="Unassembled WGS sequence"/>
</dbReference>
<dbReference type="AlphaFoldDB" id="A0A7Y9T134"/>
<proteinExistence type="predicted"/>
<reference evidence="1 2" key="1">
    <citation type="submission" date="2020-07" db="EMBL/GenBank/DDBJ databases">
        <title>Genomic Encyclopedia of Type Strains, Phase IV (KMG-V): Genome sequencing to study the core and pangenomes of soil and plant-associated prokaryotes.</title>
        <authorList>
            <person name="Whitman W."/>
        </authorList>
    </citation>
    <scope>NUCLEOTIDE SEQUENCE [LARGE SCALE GENOMIC DNA]</scope>
    <source>
        <strain evidence="1 2">M8UP30</strain>
    </source>
</reference>
<dbReference type="Pfam" id="PF04860">
    <property type="entry name" value="Phage_portal"/>
    <property type="match status" value="1"/>
</dbReference>
<gene>
    <name evidence="1" type="ORF">HDF12_000358</name>
</gene>